<keyword evidence="2" id="KW-1185">Reference proteome</keyword>
<accession>A0A4C1YG15</accession>
<proteinExistence type="predicted"/>
<dbReference type="EMBL" id="BGZK01001235">
    <property type="protein sequence ID" value="GBP75096.1"/>
    <property type="molecule type" value="Genomic_DNA"/>
</dbReference>
<name>A0A4C1YG15_EUMVA</name>
<organism evidence="1 2">
    <name type="scientific">Eumeta variegata</name>
    <name type="common">Bagworm moth</name>
    <name type="synonym">Eumeta japonica</name>
    <dbReference type="NCBI Taxonomy" id="151549"/>
    <lineage>
        <taxon>Eukaryota</taxon>
        <taxon>Metazoa</taxon>
        <taxon>Ecdysozoa</taxon>
        <taxon>Arthropoda</taxon>
        <taxon>Hexapoda</taxon>
        <taxon>Insecta</taxon>
        <taxon>Pterygota</taxon>
        <taxon>Neoptera</taxon>
        <taxon>Endopterygota</taxon>
        <taxon>Lepidoptera</taxon>
        <taxon>Glossata</taxon>
        <taxon>Ditrysia</taxon>
        <taxon>Tineoidea</taxon>
        <taxon>Psychidae</taxon>
        <taxon>Oiketicinae</taxon>
        <taxon>Eumeta</taxon>
    </lineage>
</organism>
<reference evidence="1 2" key="1">
    <citation type="journal article" date="2019" name="Commun. Biol.">
        <title>The bagworm genome reveals a unique fibroin gene that provides high tensile strength.</title>
        <authorList>
            <person name="Kono N."/>
            <person name="Nakamura H."/>
            <person name="Ohtoshi R."/>
            <person name="Tomita M."/>
            <person name="Numata K."/>
            <person name="Arakawa K."/>
        </authorList>
    </citation>
    <scope>NUCLEOTIDE SEQUENCE [LARGE SCALE GENOMIC DNA]</scope>
</reference>
<dbReference type="AlphaFoldDB" id="A0A4C1YG15"/>
<sequence>MTLLRNRVDFVNDAADFSGIRKEIDALEAERLGRSCLSIVPRSRSHARLRRNAIMSHAFSCVQPAFTDL</sequence>
<evidence type="ECO:0000313" key="2">
    <source>
        <dbReference type="Proteomes" id="UP000299102"/>
    </source>
</evidence>
<comment type="caution">
    <text evidence="1">The sequence shown here is derived from an EMBL/GenBank/DDBJ whole genome shotgun (WGS) entry which is preliminary data.</text>
</comment>
<gene>
    <name evidence="1" type="ORF">EVAR_49268_1</name>
</gene>
<dbReference type="OrthoDB" id="7510738at2759"/>
<evidence type="ECO:0000313" key="1">
    <source>
        <dbReference type="EMBL" id="GBP75096.1"/>
    </source>
</evidence>
<protein>
    <submittedName>
        <fullName evidence="1">Uncharacterized protein</fullName>
    </submittedName>
</protein>
<dbReference type="Proteomes" id="UP000299102">
    <property type="component" value="Unassembled WGS sequence"/>
</dbReference>